<accession>A0AB38UXV3</accession>
<dbReference type="Proteomes" id="UP000279331">
    <property type="component" value="Unassembled WGS sequence"/>
</dbReference>
<organism evidence="2 3">
    <name type="scientific">Mycobacterium persicum</name>
    <dbReference type="NCBI Taxonomy" id="1487726"/>
    <lineage>
        <taxon>Bacteria</taxon>
        <taxon>Bacillati</taxon>
        <taxon>Actinomycetota</taxon>
        <taxon>Actinomycetes</taxon>
        <taxon>Mycobacteriales</taxon>
        <taxon>Mycobacteriaceae</taxon>
        <taxon>Mycobacterium</taxon>
    </lineage>
</organism>
<reference evidence="2 3" key="1">
    <citation type="submission" date="2018-09" db="EMBL/GenBank/DDBJ databases">
        <authorList>
            <person name="Tagini F."/>
        </authorList>
    </citation>
    <scope>NUCLEOTIDE SEQUENCE [LARGE SCALE GENOMIC DNA]</scope>
    <source>
        <strain evidence="2 3">MK42</strain>
    </source>
</reference>
<feature type="compositionally biased region" description="Polar residues" evidence="1">
    <location>
        <begin position="134"/>
        <end position="159"/>
    </location>
</feature>
<dbReference type="EMBL" id="UPHL01000118">
    <property type="protein sequence ID" value="VAZ85254.1"/>
    <property type="molecule type" value="Genomic_DNA"/>
</dbReference>
<feature type="region of interest" description="Disordered" evidence="1">
    <location>
        <begin position="87"/>
        <end position="159"/>
    </location>
</feature>
<evidence type="ECO:0000256" key="1">
    <source>
        <dbReference type="SAM" id="MobiDB-lite"/>
    </source>
</evidence>
<proteinExistence type="predicted"/>
<feature type="compositionally biased region" description="Low complexity" evidence="1">
    <location>
        <begin position="87"/>
        <end position="133"/>
    </location>
</feature>
<sequence>MARVSRDPLTDDGGVAESDMPRPAPRAAKGRRGKRGAAAALGALALTSGVTAAIDATRDGTQISAGRLAITLTAHGGFKLDTCTTNGSSYSDGNGSSNSSTTSNTTQDFGTSTTTSDSTQTSGTGTNTYDTTQDLSTSISNSDSTQTGSNESTNYDNNQLSLPEEYTYTTPIEHTPVPPSGFERGGTIFVGGGDEGLPPGFTRSGTFWVGGDDSEDSNGDSSTVPYFVDNYSERYNNDKLNIGDYQPNAADHYDPNSNLEFYLDDNNENVINDNNDIDAITRENLEFKLRLMSCYG</sequence>
<name>A0AB38UXV3_9MYCO</name>
<feature type="region of interest" description="Disordered" evidence="1">
    <location>
        <begin position="1"/>
        <end position="36"/>
    </location>
</feature>
<evidence type="ECO:0000313" key="2">
    <source>
        <dbReference type="EMBL" id="VAZ85254.1"/>
    </source>
</evidence>
<protein>
    <submittedName>
        <fullName evidence="2">Uncharacterized protein</fullName>
    </submittedName>
</protein>
<gene>
    <name evidence="2" type="ORF">LAUMK42_04088</name>
</gene>
<comment type="caution">
    <text evidence="2">The sequence shown here is derived from an EMBL/GenBank/DDBJ whole genome shotgun (WGS) entry which is preliminary data.</text>
</comment>
<evidence type="ECO:0000313" key="3">
    <source>
        <dbReference type="Proteomes" id="UP000279331"/>
    </source>
</evidence>
<dbReference type="AlphaFoldDB" id="A0AB38UXV3"/>